<dbReference type="AlphaFoldDB" id="A0A5B7DA82"/>
<evidence type="ECO:0000313" key="1">
    <source>
        <dbReference type="EMBL" id="MPC18075.1"/>
    </source>
</evidence>
<reference evidence="1 2" key="1">
    <citation type="submission" date="2019-05" db="EMBL/GenBank/DDBJ databases">
        <title>Another draft genome of Portunus trituberculatus and its Hox gene families provides insights of decapod evolution.</title>
        <authorList>
            <person name="Jeong J.-H."/>
            <person name="Song I."/>
            <person name="Kim S."/>
            <person name="Choi T."/>
            <person name="Kim D."/>
            <person name="Ryu S."/>
            <person name="Kim W."/>
        </authorList>
    </citation>
    <scope>NUCLEOTIDE SEQUENCE [LARGE SCALE GENOMIC DNA]</scope>
    <source>
        <tissue evidence="1">Muscle</tissue>
    </source>
</reference>
<organism evidence="1 2">
    <name type="scientific">Portunus trituberculatus</name>
    <name type="common">Swimming crab</name>
    <name type="synonym">Neptunus trituberculatus</name>
    <dbReference type="NCBI Taxonomy" id="210409"/>
    <lineage>
        <taxon>Eukaryota</taxon>
        <taxon>Metazoa</taxon>
        <taxon>Ecdysozoa</taxon>
        <taxon>Arthropoda</taxon>
        <taxon>Crustacea</taxon>
        <taxon>Multicrustacea</taxon>
        <taxon>Malacostraca</taxon>
        <taxon>Eumalacostraca</taxon>
        <taxon>Eucarida</taxon>
        <taxon>Decapoda</taxon>
        <taxon>Pleocyemata</taxon>
        <taxon>Brachyura</taxon>
        <taxon>Eubrachyura</taxon>
        <taxon>Portunoidea</taxon>
        <taxon>Portunidae</taxon>
        <taxon>Portuninae</taxon>
        <taxon>Portunus</taxon>
    </lineage>
</organism>
<evidence type="ECO:0000313" key="2">
    <source>
        <dbReference type="Proteomes" id="UP000324222"/>
    </source>
</evidence>
<comment type="caution">
    <text evidence="1">The sequence shown here is derived from an EMBL/GenBank/DDBJ whole genome shotgun (WGS) entry which is preliminary data.</text>
</comment>
<dbReference type="Proteomes" id="UP000324222">
    <property type="component" value="Unassembled WGS sequence"/>
</dbReference>
<gene>
    <name evidence="1" type="ORF">E2C01_010947</name>
</gene>
<proteinExistence type="predicted"/>
<accession>A0A5B7DA82</accession>
<name>A0A5B7DA82_PORTR</name>
<sequence length="60" mass="6792">MKEVEEELPVLSQLLCIEIGRIEKRPLCYRCRLGDQQPTVVNNTHLGRRNGGGEWRAGDG</sequence>
<protein>
    <submittedName>
        <fullName evidence="1">Uncharacterized protein</fullName>
    </submittedName>
</protein>
<keyword evidence="2" id="KW-1185">Reference proteome</keyword>
<dbReference type="EMBL" id="VSRR010000645">
    <property type="protein sequence ID" value="MPC18075.1"/>
    <property type="molecule type" value="Genomic_DNA"/>
</dbReference>